<dbReference type="EMBL" id="JBHSGO010000176">
    <property type="protein sequence ID" value="MFC4666136.1"/>
    <property type="molecule type" value="Genomic_DNA"/>
</dbReference>
<dbReference type="SUPFAM" id="SSF81901">
    <property type="entry name" value="HCP-like"/>
    <property type="match status" value="1"/>
</dbReference>
<reference evidence="3" key="1">
    <citation type="journal article" date="2019" name="Int. J. Syst. Evol. Microbiol.">
        <title>The Global Catalogue of Microorganisms (GCM) 10K type strain sequencing project: providing services to taxonomists for standard genome sequencing and annotation.</title>
        <authorList>
            <consortium name="The Broad Institute Genomics Platform"/>
            <consortium name="The Broad Institute Genome Sequencing Center for Infectious Disease"/>
            <person name="Wu L."/>
            <person name="Ma J."/>
        </authorList>
    </citation>
    <scope>NUCLEOTIDE SEQUENCE [LARGE SCALE GENOMIC DNA]</scope>
    <source>
        <strain evidence="3">CGMCC 4.7357</strain>
    </source>
</reference>
<sequence length="491" mass="55417">MTRKYLFLIAMLFVGSSFIATAQDNAKLAGIKATEQHVAAKQGHNVNVDFVVDLSEMPKISSNFMMEVTPILKSNKSNETIELPIFLITGRTRNIMLQRNMDSKNNPYRQPGHEPKYIIKRNNGKSQQFKYQAQVPYNIWMKDASLVLVSKNTGCANCDKGSEENCLTSQMLVPLYEANWKLSKITPKGELRKYRQESLSAFITFIVAKYNIVPTLGNNQQELAKISSKMGEMAKDKSLTIDKVEMIGYASPEGNQEANKTLSQNRVKSFADYLIKQYPRFKSMVKTDSKGSDWDGLAKAIEEGDYNKKAEILNIINTKPAEERMSAIVALDNGASYRKMLNEIFPKLRRSDVIFSFVVKGFDLKEAKDVIKTHPNRLSLAEVDAIAKSYPENSDESYNAWVVAADAFPNAYEPVNNAVMIDLANGRIAQALKFAEKHASNKKIWGLLGVLYAMNENYPMAEKYLTEAAKLNLPDAQYNLDEYKKFAEDNF</sequence>
<evidence type="ECO:0000313" key="3">
    <source>
        <dbReference type="Proteomes" id="UP001596020"/>
    </source>
</evidence>
<dbReference type="Gene3D" id="3.30.1330.60">
    <property type="entry name" value="OmpA-like domain"/>
    <property type="match status" value="1"/>
</dbReference>
<dbReference type="Proteomes" id="UP001596020">
    <property type="component" value="Unassembled WGS sequence"/>
</dbReference>
<accession>A0ABV9K8Y9</accession>
<dbReference type="InterPro" id="IPR036737">
    <property type="entry name" value="OmpA-like_sf"/>
</dbReference>
<comment type="caution">
    <text evidence="2">The sequence shown here is derived from an EMBL/GenBank/DDBJ whole genome shotgun (WGS) entry which is preliminary data.</text>
</comment>
<feature type="chain" id="PRO_5047185560" description="DUF3868 domain-containing protein" evidence="1">
    <location>
        <begin position="23"/>
        <end position="491"/>
    </location>
</feature>
<proteinExistence type="predicted"/>
<name>A0ABV9K8Y9_9PORP</name>
<dbReference type="InterPro" id="IPR011990">
    <property type="entry name" value="TPR-like_helical_dom_sf"/>
</dbReference>
<organism evidence="2 3">
    <name type="scientific">Falsiporphyromonas endometrii</name>
    <dbReference type="NCBI Taxonomy" id="1387297"/>
    <lineage>
        <taxon>Bacteria</taxon>
        <taxon>Pseudomonadati</taxon>
        <taxon>Bacteroidota</taxon>
        <taxon>Bacteroidia</taxon>
        <taxon>Bacteroidales</taxon>
        <taxon>Porphyromonadaceae</taxon>
        <taxon>Falsiporphyromonas</taxon>
    </lineage>
</organism>
<feature type="signal peptide" evidence="1">
    <location>
        <begin position="1"/>
        <end position="22"/>
    </location>
</feature>
<evidence type="ECO:0000256" key="1">
    <source>
        <dbReference type="SAM" id="SignalP"/>
    </source>
</evidence>
<keyword evidence="1" id="KW-0732">Signal</keyword>
<dbReference type="SUPFAM" id="SSF103088">
    <property type="entry name" value="OmpA-like"/>
    <property type="match status" value="1"/>
</dbReference>
<keyword evidence="3" id="KW-1185">Reference proteome</keyword>
<dbReference type="RefSeq" id="WP_380078904.1">
    <property type="nucleotide sequence ID" value="NZ_JBHSGO010000176.1"/>
</dbReference>
<gene>
    <name evidence="2" type="ORF">ACFO3G_05920</name>
</gene>
<dbReference type="Gene3D" id="1.25.40.10">
    <property type="entry name" value="Tetratricopeptide repeat domain"/>
    <property type="match status" value="1"/>
</dbReference>
<protein>
    <recommendedName>
        <fullName evidence="4">DUF3868 domain-containing protein</fullName>
    </recommendedName>
</protein>
<evidence type="ECO:0008006" key="4">
    <source>
        <dbReference type="Google" id="ProtNLM"/>
    </source>
</evidence>
<evidence type="ECO:0000313" key="2">
    <source>
        <dbReference type="EMBL" id="MFC4666136.1"/>
    </source>
</evidence>